<keyword evidence="2" id="KW-1185">Reference proteome</keyword>
<protein>
    <recommendedName>
        <fullName evidence="3">Leucine-rich repeat-containing protein 16A</fullName>
    </recommendedName>
</protein>
<dbReference type="EMBL" id="AZIM01003848">
    <property type="protein sequence ID" value="ETE61531.1"/>
    <property type="molecule type" value="Genomic_DNA"/>
</dbReference>
<name>V8NHV3_OPHHA</name>
<dbReference type="Proteomes" id="UP000018936">
    <property type="component" value="Unassembled WGS sequence"/>
</dbReference>
<gene>
    <name evidence="1" type="ORF">L345_12716</name>
</gene>
<dbReference type="PANTHER" id="PTHR24112:SF32">
    <property type="entry name" value="CAPPING PROTEIN, ARP2_3 AND MYOSIN-I LINKER PROTEIN 2"/>
    <property type="match status" value="1"/>
</dbReference>
<organism evidence="1 2">
    <name type="scientific">Ophiophagus hannah</name>
    <name type="common">King cobra</name>
    <name type="synonym">Naja hannah</name>
    <dbReference type="NCBI Taxonomy" id="8665"/>
    <lineage>
        <taxon>Eukaryota</taxon>
        <taxon>Metazoa</taxon>
        <taxon>Chordata</taxon>
        <taxon>Craniata</taxon>
        <taxon>Vertebrata</taxon>
        <taxon>Euteleostomi</taxon>
        <taxon>Lepidosauria</taxon>
        <taxon>Squamata</taxon>
        <taxon>Bifurcata</taxon>
        <taxon>Unidentata</taxon>
        <taxon>Episquamata</taxon>
        <taxon>Toxicofera</taxon>
        <taxon>Serpentes</taxon>
        <taxon>Colubroidea</taxon>
        <taxon>Elapidae</taxon>
        <taxon>Elapinae</taxon>
        <taxon>Ophiophagus</taxon>
    </lineage>
</organism>
<dbReference type="PANTHER" id="PTHR24112">
    <property type="entry name" value="LEUCINE-RICH REPEAT, ISOFORM F-RELATED"/>
    <property type="match status" value="1"/>
</dbReference>
<sequence>MDTSSFEFDFLSSDDLEQAVCHMITSLKKRSPPERLSQLACENSRDDGFLGRSMERKSLRDMALCVASLSFNQWFTKLNCKDFKLNQVILEEILLVLRKSVTLEELELENCGLKCDFAQQMALVLQEYPDSALNSLNLSRNLLEDRGMMALCQSFINNGQFRTSLSHLDLSGNPGSLLAEGGNLFGALASGCCVNLTHLNLCKNVYSHKKSRGDPFAIGQFFSQASALQQVSMSGTKLPPEALRALLQALANNTQLKNLHLDLSSCELRSAGAQVIQDLISDASSIRDLNLSDNGFDSDMVTLVLSLNRSKSIKHVALGKNFNIQSREILVDTLHRIVQLAQDEDCSVESVSVAESRLKLRTGILLDGLGSSSHLVALDISGNAMGDLGAKILAKTLSVNKTLRNFILTKMPLPMNDIAVAYRSHPEKMEEIVHQIQSYLARNQIQANLPKETSQLQIDSQASSSEQAVKQACQTVQRYIGLLSCVQDLEVKADLLWAEEAIKDATLSMDAVVQSQLDATQSLHPQILQKTDILKQLFCNASETTFLDQLLTEVYDKVMWLPNGDMLAL</sequence>
<proteinExistence type="predicted"/>
<comment type="caution">
    <text evidence="1">The sequence shown here is derived from an EMBL/GenBank/DDBJ whole genome shotgun (WGS) entry which is preliminary data.</text>
</comment>
<dbReference type="AlphaFoldDB" id="V8NHV3"/>
<accession>V8NHV3</accession>
<dbReference type="InterPro" id="IPR051279">
    <property type="entry name" value="PP1-Reg/Actin-Interact_Protein"/>
</dbReference>
<dbReference type="SUPFAM" id="SSF52047">
    <property type="entry name" value="RNI-like"/>
    <property type="match status" value="1"/>
</dbReference>
<dbReference type="OrthoDB" id="18598at2759"/>
<dbReference type="InterPro" id="IPR001611">
    <property type="entry name" value="Leu-rich_rpt"/>
</dbReference>
<dbReference type="GO" id="GO:0034315">
    <property type="term" value="P:regulation of Arp2/3 complex-mediated actin nucleation"/>
    <property type="evidence" value="ECO:0007669"/>
    <property type="project" value="TreeGrafter"/>
</dbReference>
<dbReference type="GO" id="GO:0016477">
    <property type="term" value="P:cell migration"/>
    <property type="evidence" value="ECO:0007669"/>
    <property type="project" value="TreeGrafter"/>
</dbReference>
<dbReference type="InterPro" id="IPR032675">
    <property type="entry name" value="LRR_dom_sf"/>
</dbReference>
<reference evidence="1 2" key="1">
    <citation type="journal article" date="2013" name="Proc. Natl. Acad. Sci. U.S.A.">
        <title>The king cobra genome reveals dynamic gene evolution and adaptation in the snake venom system.</title>
        <authorList>
            <person name="Vonk F.J."/>
            <person name="Casewell N.R."/>
            <person name="Henkel C.V."/>
            <person name="Heimberg A.M."/>
            <person name="Jansen H.J."/>
            <person name="McCleary R.J."/>
            <person name="Kerkkamp H.M."/>
            <person name="Vos R.A."/>
            <person name="Guerreiro I."/>
            <person name="Calvete J.J."/>
            <person name="Wuster W."/>
            <person name="Woods A.E."/>
            <person name="Logan J.M."/>
            <person name="Harrison R.A."/>
            <person name="Castoe T.A."/>
            <person name="de Koning A.P."/>
            <person name="Pollock D.D."/>
            <person name="Yandell M."/>
            <person name="Calderon D."/>
            <person name="Renjifo C."/>
            <person name="Currier R.B."/>
            <person name="Salgado D."/>
            <person name="Pla D."/>
            <person name="Sanz L."/>
            <person name="Hyder A.S."/>
            <person name="Ribeiro J.M."/>
            <person name="Arntzen J.W."/>
            <person name="van den Thillart G.E."/>
            <person name="Boetzer M."/>
            <person name="Pirovano W."/>
            <person name="Dirks R.P."/>
            <person name="Spaink H.P."/>
            <person name="Duboule D."/>
            <person name="McGlinn E."/>
            <person name="Kini R.M."/>
            <person name="Richardson M.K."/>
        </authorList>
    </citation>
    <scope>NUCLEOTIDE SEQUENCE</scope>
    <source>
        <tissue evidence="1">Blood</tissue>
    </source>
</reference>
<dbReference type="Pfam" id="PF13516">
    <property type="entry name" value="LRR_6"/>
    <property type="match status" value="2"/>
</dbReference>
<dbReference type="SMART" id="SM00368">
    <property type="entry name" value="LRR_RI"/>
    <property type="match status" value="5"/>
</dbReference>
<dbReference type="Gene3D" id="3.80.10.10">
    <property type="entry name" value="Ribonuclease Inhibitor"/>
    <property type="match status" value="1"/>
</dbReference>
<evidence type="ECO:0000313" key="2">
    <source>
        <dbReference type="Proteomes" id="UP000018936"/>
    </source>
</evidence>
<evidence type="ECO:0008006" key="3">
    <source>
        <dbReference type="Google" id="ProtNLM"/>
    </source>
</evidence>
<dbReference type="GO" id="GO:0030027">
    <property type="term" value="C:lamellipodium"/>
    <property type="evidence" value="ECO:0007669"/>
    <property type="project" value="TreeGrafter"/>
</dbReference>
<dbReference type="GO" id="GO:0005886">
    <property type="term" value="C:plasma membrane"/>
    <property type="evidence" value="ECO:0007669"/>
    <property type="project" value="TreeGrafter"/>
</dbReference>
<evidence type="ECO:0000313" key="1">
    <source>
        <dbReference type="EMBL" id="ETE61531.1"/>
    </source>
</evidence>